<dbReference type="PANTHER" id="PTHR44757">
    <property type="entry name" value="DIGUANYLATE CYCLASE DGCP"/>
    <property type="match status" value="1"/>
</dbReference>
<dbReference type="SMART" id="SM00052">
    <property type="entry name" value="EAL"/>
    <property type="match status" value="1"/>
</dbReference>
<dbReference type="InterPro" id="IPR000014">
    <property type="entry name" value="PAS"/>
</dbReference>
<name>A0A1U7J6E1_9CYAN</name>
<protein>
    <submittedName>
        <fullName evidence="7">Response regulator receiver protein</fullName>
    </submittedName>
</protein>
<dbReference type="Pfam" id="PF00989">
    <property type="entry name" value="PAS"/>
    <property type="match status" value="1"/>
</dbReference>
<evidence type="ECO:0000259" key="6">
    <source>
        <dbReference type="PROSITE" id="PS50887"/>
    </source>
</evidence>
<dbReference type="PROSITE" id="PS50113">
    <property type="entry name" value="PAC"/>
    <property type="match status" value="1"/>
</dbReference>
<dbReference type="InterPro" id="IPR011006">
    <property type="entry name" value="CheY-like_superfamily"/>
</dbReference>
<reference evidence="7 8" key="1">
    <citation type="submission" date="2016-11" db="EMBL/GenBank/DDBJ databases">
        <title>Draft Genome Sequences of Nine Cyanobacterial Strains from Diverse Habitats.</title>
        <authorList>
            <person name="Zhu T."/>
            <person name="Hou S."/>
            <person name="Lu X."/>
            <person name="Hess W.R."/>
        </authorList>
    </citation>
    <scope>NUCLEOTIDE SEQUENCE [LARGE SCALE GENOMIC DNA]</scope>
    <source>
        <strain evidence="7 8">NIES-30</strain>
    </source>
</reference>
<dbReference type="InterPro" id="IPR035965">
    <property type="entry name" value="PAS-like_dom_sf"/>
</dbReference>
<dbReference type="OrthoDB" id="425396at2"/>
<evidence type="ECO:0000256" key="1">
    <source>
        <dbReference type="PROSITE-ProRule" id="PRU00169"/>
    </source>
</evidence>
<dbReference type="PROSITE" id="PS50883">
    <property type="entry name" value="EAL"/>
    <property type="match status" value="1"/>
</dbReference>
<dbReference type="InterPro" id="IPR029787">
    <property type="entry name" value="Nucleotide_cyclase"/>
</dbReference>
<dbReference type="SUPFAM" id="SSF141868">
    <property type="entry name" value="EAL domain-like"/>
    <property type="match status" value="1"/>
</dbReference>
<dbReference type="PROSITE" id="PS50112">
    <property type="entry name" value="PAS"/>
    <property type="match status" value="1"/>
</dbReference>
<comment type="caution">
    <text evidence="7">The sequence shown here is derived from an EMBL/GenBank/DDBJ whole genome shotgun (WGS) entry which is preliminary data.</text>
</comment>
<evidence type="ECO:0000259" key="4">
    <source>
        <dbReference type="PROSITE" id="PS50113"/>
    </source>
</evidence>
<dbReference type="InterPro" id="IPR035919">
    <property type="entry name" value="EAL_sf"/>
</dbReference>
<dbReference type="InterPro" id="IPR000700">
    <property type="entry name" value="PAS-assoc_C"/>
</dbReference>
<dbReference type="SUPFAM" id="SSF55785">
    <property type="entry name" value="PYP-like sensor domain (PAS domain)"/>
    <property type="match status" value="1"/>
</dbReference>
<dbReference type="STRING" id="549789.NIES30_10215"/>
<dbReference type="InterPro" id="IPR052155">
    <property type="entry name" value="Biofilm_reg_signaling"/>
</dbReference>
<proteinExistence type="predicted"/>
<dbReference type="CDD" id="cd01949">
    <property type="entry name" value="GGDEF"/>
    <property type="match status" value="1"/>
</dbReference>
<dbReference type="Proteomes" id="UP000185557">
    <property type="component" value="Unassembled WGS sequence"/>
</dbReference>
<dbReference type="RefSeq" id="WP_073608321.1">
    <property type="nucleotide sequence ID" value="NZ_MRCG01000006.1"/>
</dbReference>
<keyword evidence="8" id="KW-1185">Reference proteome</keyword>
<dbReference type="CDD" id="cd01948">
    <property type="entry name" value="EAL"/>
    <property type="match status" value="1"/>
</dbReference>
<dbReference type="PROSITE" id="PS50110">
    <property type="entry name" value="RESPONSE_REGULATORY"/>
    <property type="match status" value="1"/>
</dbReference>
<dbReference type="SMART" id="SM00091">
    <property type="entry name" value="PAS"/>
    <property type="match status" value="1"/>
</dbReference>
<dbReference type="CDD" id="cd00130">
    <property type="entry name" value="PAS"/>
    <property type="match status" value="1"/>
</dbReference>
<dbReference type="Pfam" id="PF00072">
    <property type="entry name" value="Response_reg"/>
    <property type="match status" value="1"/>
</dbReference>
<dbReference type="GO" id="GO:0006355">
    <property type="term" value="P:regulation of DNA-templated transcription"/>
    <property type="evidence" value="ECO:0007669"/>
    <property type="project" value="InterPro"/>
</dbReference>
<dbReference type="SMART" id="SM00086">
    <property type="entry name" value="PAC"/>
    <property type="match status" value="1"/>
</dbReference>
<dbReference type="InterPro" id="IPR013767">
    <property type="entry name" value="PAS_fold"/>
</dbReference>
<evidence type="ECO:0000259" key="2">
    <source>
        <dbReference type="PROSITE" id="PS50110"/>
    </source>
</evidence>
<sequence length="734" mass="82259">MSERPNPKPIILVVDDIPDNLHLLTRELGEQAYETRGVLTGAMALMVARSTPIDLILLDIMLPDTDGYTVCKTLKADPATRDIPVIFISALDEALDKVKAFAVGGVDYISKPFKTAEVMARVNTQLSLRRAQLQLQQFNQSLEHQVQQRTAELAAVNQSLITEIQVRQQAEQDLRSSEIRYRLIADNMSDLVCLHNTQGEFLYVSPSAQALLGYGAADLVGKRLQDFCHPADSHCIQFQFQPLSGQAESSPSCYRFRCQSGRHIWLETLAKPVIDDAGVVTGIVTSSRDVSRRVEVEQQLRYDALHDALTHLPNRDWLAKRLELELMQCSWYGGDRFGLLMIDLDRFKAVNDSLGHLLGDKLLVAVANLLKACVHNINMVSRWGGDEFVIFLDKITDTAEVIQVADRIQTMLEAPITLDGKIIFTSVSIGILIGDGSYANSNDIFRDVDIALYRAKELGRNRYEIFGFEMYQEAIARLNLENDLRLAIKQQNFVVHYQPIVSLETRSLLGFEALARWQHPDRGLIMPSEFIDLAEDTGLIKPLGGQILRQVCETIAQWSAAHYLDDGFQVSVNVSGQQFRDPVFIQTVDQILTDTGVAGHWLKFEITERILLEQSESIAYTLAAIRGRGIQLSIDDFGTGYSSLRYLSQFSVQTLKIDRSFVNQMQPTRQGIVQAIIDLAHNLEMTCIAEGVETELQLTQLLTLGCEAAQGYFFARPLPVEAATQMLQGDRRLP</sequence>
<evidence type="ECO:0000313" key="7">
    <source>
        <dbReference type="EMBL" id="OKH48393.1"/>
    </source>
</evidence>
<evidence type="ECO:0000259" key="3">
    <source>
        <dbReference type="PROSITE" id="PS50112"/>
    </source>
</evidence>
<dbReference type="PROSITE" id="PS50887">
    <property type="entry name" value="GGDEF"/>
    <property type="match status" value="1"/>
</dbReference>
<organism evidence="7 8">
    <name type="scientific">Phormidium tenue NIES-30</name>
    <dbReference type="NCBI Taxonomy" id="549789"/>
    <lineage>
        <taxon>Bacteria</taxon>
        <taxon>Bacillati</taxon>
        <taxon>Cyanobacteriota</taxon>
        <taxon>Cyanophyceae</taxon>
        <taxon>Oscillatoriophycideae</taxon>
        <taxon>Oscillatoriales</taxon>
        <taxon>Oscillatoriaceae</taxon>
        <taxon>Phormidium</taxon>
    </lineage>
</organism>
<evidence type="ECO:0000313" key="8">
    <source>
        <dbReference type="Proteomes" id="UP000185557"/>
    </source>
</evidence>
<dbReference type="Pfam" id="PF00990">
    <property type="entry name" value="GGDEF"/>
    <property type="match status" value="1"/>
</dbReference>
<dbReference type="PANTHER" id="PTHR44757:SF2">
    <property type="entry name" value="BIOFILM ARCHITECTURE MAINTENANCE PROTEIN MBAA"/>
    <property type="match status" value="1"/>
</dbReference>
<evidence type="ECO:0000259" key="5">
    <source>
        <dbReference type="PROSITE" id="PS50883"/>
    </source>
</evidence>
<keyword evidence="1" id="KW-0597">Phosphoprotein</keyword>
<gene>
    <name evidence="7" type="ORF">NIES30_10215</name>
</gene>
<feature type="domain" description="GGDEF" evidence="6">
    <location>
        <begin position="335"/>
        <end position="468"/>
    </location>
</feature>
<dbReference type="InterPro" id="IPR001610">
    <property type="entry name" value="PAC"/>
</dbReference>
<dbReference type="SMART" id="SM00267">
    <property type="entry name" value="GGDEF"/>
    <property type="match status" value="1"/>
</dbReference>
<feature type="domain" description="Response regulatory" evidence="2">
    <location>
        <begin position="10"/>
        <end position="126"/>
    </location>
</feature>
<dbReference type="InterPro" id="IPR043128">
    <property type="entry name" value="Rev_trsase/Diguanyl_cyclase"/>
</dbReference>
<dbReference type="Pfam" id="PF00563">
    <property type="entry name" value="EAL"/>
    <property type="match status" value="1"/>
</dbReference>
<feature type="domain" description="PAC" evidence="4">
    <location>
        <begin position="250"/>
        <end position="302"/>
    </location>
</feature>
<dbReference type="InterPro" id="IPR000160">
    <property type="entry name" value="GGDEF_dom"/>
</dbReference>
<dbReference type="Gene3D" id="3.30.70.270">
    <property type="match status" value="1"/>
</dbReference>
<dbReference type="NCBIfam" id="TIGR00229">
    <property type="entry name" value="sensory_box"/>
    <property type="match status" value="1"/>
</dbReference>
<dbReference type="CDD" id="cd19920">
    <property type="entry name" value="REC_PA4781-like"/>
    <property type="match status" value="1"/>
</dbReference>
<dbReference type="GO" id="GO:0000160">
    <property type="term" value="P:phosphorelay signal transduction system"/>
    <property type="evidence" value="ECO:0007669"/>
    <property type="project" value="InterPro"/>
</dbReference>
<feature type="domain" description="PAS" evidence="3">
    <location>
        <begin position="177"/>
        <end position="232"/>
    </location>
</feature>
<dbReference type="AlphaFoldDB" id="A0A1U7J6E1"/>
<dbReference type="InterPro" id="IPR001633">
    <property type="entry name" value="EAL_dom"/>
</dbReference>
<dbReference type="Gene3D" id="3.30.450.20">
    <property type="entry name" value="PAS domain"/>
    <property type="match status" value="1"/>
</dbReference>
<dbReference type="NCBIfam" id="TIGR00254">
    <property type="entry name" value="GGDEF"/>
    <property type="match status" value="1"/>
</dbReference>
<dbReference type="EMBL" id="MRCG01000006">
    <property type="protein sequence ID" value="OKH48393.1"/>
    <property type="molecule type" value="Genomic_DNA"/>
</dbReference>
<feature type="domain" description="EAL" evidence="5">
    <location>
        <begin position="477"/>
        <end position="731"/>
    </location>
</feature>
<dbReference type="SMART" id="SM00448">
    <property type="entry name" value="REC"/>
    <property type="match status" value="1"/>
</dbReference>
<dbReference type="SUPFAM" id="SSF52172">
    <property type="entry name" value="CheY-like"/>
    <property type="match status" value="1"/>
</dbReference>
<dbReference type="Gene3D" id="3.20.20.450">
    <property type="entry name" value="EAL domain"/>
    <property type="match status" value="1"/>
</dbReference>
<dbReference type="InterPro" id="IPR001789">
    <property type="entry name" value="Sig_transdc_resp-reg_receiver"/>
</dbReference>
<accession>A0A1U7J6E1</accession>
<feature type="modified residue" description="4-aspartylphosphate" evidence="1">
    <location>
        <position position="59"/>
    </location>
</feature>
<dbReference type="SUPFAM" id="SSF55073">
    <property type="entry name" value="Nucleotide cyclase"/>
    <property type="match status" value="1"/>
</dbReference>
<dbReference type="Gene3D" id="3.40.50.2300">
    <property type="match status" value="1"/>
</dbReference>